<dbReference type="InterPro" id="IPR036291">
    <property type="entry name" value="NAD(P)-bd_dom_sf"/>
</dbReference>
<feature type="domain" description="Ketoreductase" evidence="4">
    <location>
        <begin position="24"/>
        <end position="209"/>
    </location>
</feature>
<name>A0A1H1WA78_9MICO</name>
<dbReference type="GO" id="GO:0016020">
    <property type="term" value="C:membrane"/>
    <property type="evidence" value="ECO:0007669"/>
    <property type="project" value="TreeGrafter"/>
</dbReference>
<dbReference type="PANTHER" id="PTHR44196">
    <property type="entry name" value="DEHYDROGENASE/REDUCTASE SDR FAMILY MEMBER 7B"/>
    <property type="match status" value="1"/>
</dbReference>
<evidence type="ECO:0000313" key="6">
    <source>
        <dbReference type="Proteomes" id="UP000182126"/>
    </source>
</evidence>
<evidence type="ECO:0000259" key="4">
    <source>
        <dbReference type="SMART" id="SM00822"/>
    </source>
</evidence>
<evidence type="ECO:0000313" key="5">
    <source>
        <dbReference type="EMBL" id="SDS93550.1"/>
    </source>
</evidence>
<dbReference type="InterPro" id="IPR002347">
    <property type="entry name" value="SDR_fam"/>
</dbReference>
<dbReference type="InterPro" id="IPR057326">
    <property type="entry name" value="KR_dom"/>
</dbReference>
<dbReference type="Gene3D" id="3.40.50.720">
    <property type="entry name" value="NAD(P)-binding Rossmann-like Domain"/>
    <property type="match status" value="1"/>
</dbReference>
<protein>
    <submittedName>
        <fullName evidence="5">NADP-dependent 3-hydroxy acid dehydrogenase YdfG</fullName>
    </submittedName>
</protein>
<dbReference type="SUPFAM" id="SSF51735">
    <property type="entry name" value="NAD(P)-binding Rossmann-fold domains"/>
    <property type="match status" value="1"/>
</dbReference>
<dbReference type="AlphaFoldDB" id="A0A1H1WA78"/>
<dbReference type="GO" id="GO:0016491">
    <property type="term" value="F:oxidoreductase activity"/>
    <property type="evidence" value="ECO:0007669"/>
    <property type="project" value="UniProtKB-KW"/>
</dbReference>
<dbReference type="PANTHER" id="PTHR44196:SF1">
    <property type="entry name" value="DEHYDROGENASE_REDUCTASE SDR FAMILY MEMBER 7B"/>
    <property type="match status" value="1"/>
</dbReference>
<sequence length="350" mass="37383">MPPSISRKGRSPRIRARRPPLDAQVVVVTGGSRGIGREAVLGFARAGASVVLLARGEQALTETVEEIAAEGGDVRGIVCDVSDRRAVQDAVDQITHAFGRIDTWVGNAGVLLYAPVANTSPEEFRRVLDINVIGQLNGVQAALPALRRSGGTIIVVSSAEAVVAMPWHGAYAASKHALEGAIDALRRELRAERAPVTITVVRPAVIDTPIYRHARSRMAFRPSGPHPHYRPRSVARAILHAAAHPARTVHVGGGALLLTGVQRVMPGVLDAALGRFGPRMMHTADAAPEQFGNLVGPLRDTEQRGGLPHRGRGSVSTWLRVHPGWRTAAVVGLLGAVLAPWRRSRRRPPT</sequence>
<dbReference type="eggNOG" id="COG0300">
    <property type="taxonomic scope" value="Bacteria"/>
</dbReference>
<evidence type="ECO:0000256" key="2">
    <source>
        <dbReference type="ARBA" id="ARBA00023002"/>
    </source>
</evidence>
<dbReference type="Pfam" id="PF00106">
    <property type="entry name" value="adh_short"/>
    <property type="match status" value="1"/>
</dbReference>
<gene>
    <name evidence="5" type="ORF">SAMN04489809_3062</name>
</gene>
<dbReference type="EMBL" id="LT629770">
    <property type="protein sequence ID" value="SDS93550.1"/>
    <property type="molecule type" value="Genomic_DNA"/>
</dbReference>
<dbReference type="GeneID" id="36299420"/>
<accession>A0A1H1WA78</accession>
<evidence type="ECO:0000256" key="3">
    <source>
        <dbReference type="RuleBase" id="RU000363"/>
    </source>
</evidence>
<comment type="similarity">
    <text evidence="1 3">Belongs to the short-chain dehydrogenases/reductases (SDR) family.</text>
</comment>
<dbReference type="Proteomes" id="UP000182126">
    <property type="component" value="Chromosome I"/>
</dbReference>
<dbReference type="RefSeq" id="WP_083371040.1">
    <property type="nucleotide sequence ID" value="NZ_LT629770.1"/>
</dbReference>
<evidence type="ECO:0000256" key="1">
    <source>
        <dbReference type="ARBA" id="ARBA00006484"/>
    </source>
</evidence>
<dbReference type="NCBIfam" id="NF005495">
    <property type="entry name" value="PRK07109.1"/>
    <property type="match status" value="1"/>
</dbReference>
<keyword evidence="2" id="KW-0560">Oxidoreductase</keyword>
<reference evidence="5 6" key="1">
    <citation type="submission" date="2016-10" db="EMBL/GenBank/DDBJ databases">
        <authorList>
            <person name="de Groot N.N."/>
        </authorList>
    </citation>
    <scope>NUCLEOTIDE SEQUENCE [LARGE SCALE GENOMIC DNA]</scope>
    <source>
        <strain evidence="5 6">DSM 15019</strain>
    </source>
</reference>
<proteinExistence type="inferred from homology"/>
<dbReference type="FunFam" id="3.40.50.720:FF:000084">
    <property type="entry name" value="Short-chain dehydrogenase reductase"/>
    <property type="match status" value="1"/>
</dbReference>
<dbReference type="PRINTS" id="PR00081">
    <property type="entry name" value="GDHRDH"/>
</dbReference>
<dbReference type="SMART" id="SM00822">
    <property type="entry name" value="PKS_KR"/>
    <property type="match status" value="1"/>
</dbReference>
<organism evidence="5 6">
    <name type="scientific">Microbacterium paraoxydans</name>
    <dbReference type="NCBI Taxonomy" id="199592"/>
    <lineage>
        <taxon>Bacteria</taxon>
        <taxon>Bacillati</taxon>
        <taxon>Actinomycetota</taxon>
        <taxon>Actinomycetes</taxon>
        <taxon>Micrococcales</taxon>
        <taxon>Microbacteriaceae</taxon>
        <taxon>Microbacterium</taxon>
    </lineage>
</organism>
<dbReference type="PRINTS" id="PR00080">
    <property type="entry name" value="SDRFAMILY"/>
</dbReference>